<dbReference type="CDD" id="cd06170">
    <property type="entry name" value="LuxR_C_like"/>
    <property type="match status" value="1"/>
</dbReference>
<dbReference type="CDD" id="cd00156">
    <property type="entry name" value="REC"/>
    <property type="match status" value="1"/>
</dbReference>
<dbReference type="InterPro" id="IPR011006">
    <property type="entry name" value="CheY-like_superfamily"/>
</dbReference>
<accession>A0A6J6S4U7</accession>
<dbReference type="InterPro" id="IPR001789">
    <property type="entry name" value="Sig_transdc_resp-reg_receiver"/>
</dbReference>
<dbReference type="GO" id="GO:0006355">
    <property type="term" value="P:regulation of DNA-templated transcription"/>
    <property type="evidence" value="ECO:0007669"/>
    <property type="project" value="InterPro"/>
</dbReference>
<dbReference type="SMART" id="SM00421">
    <property type="entry name" value="HTH_LUXR"/>
    <property type="match status" value="1"/>
</dbReference>
<dbReference type="GO" id="GO:0000160">
    <property type="term" value="P:phosphorelay signal transduction system"/>
    <property type="evidence" value="ECO:0007669"/>
    <property type="project" value="InterPro"/>
</dbReference>
<feature type="domain" description="Response regulatory" evidence="2">
    <location>
        <begin position="1"/>
        <end position="117"/>
    </location>
</feature>
<dbReference type="SMART" id="SM00448">
    <property type="entry name" value="REC"/>
    <property type="match status" value="1"/>
</dbReference>
<dbReference type="InterPro" id="IPR000792">
    <property type="entry name" value="Tscrpt_reg_LuxR_C"/>
</dbReference>
<dbReference type="InterPro" id="IPR036388">
    <property type="entry name" value="WH-like_DNA-bd_sf"/>
</dbReference>
<dbReference type="Pfam" id="PF00072">
    <property type="entry name" value="Response_reg"/>
    <property type="match status" value="1"/>
</dbReference>
<evidence type="ECO:0000259" key="2">
    <source>
        <dbReference type="PROSITE" id="PS50110"/>
    </source>
</evidence>
<reference evidence="3" key="1">
    <citation type="submission" date="2020-05" db="EMBL/GenBank/DDBJ databases">
        <authorList>
            <person name="Chiriac C."/>
            <person name="Salcher M."/>
            <person name="Ghai R."/>
            <person name="Kavagutti S V."/>
        </authorList>
    </citation>
    <scope>NUCLEOTIDE SEQUENCE</scope>
</reference>
<dbReference type="InterPro" id="IPR039420">
    <property type="entry name" value="WalR-like"/>
</dbReference>
<dbReference type="PROSITE" id="PS50110">
    <property type="entry name" value="RESPONSE_REGULATORY"/>
    <property type="match status" value="1"/>
</dbReference>
<dbReference type="Gene3D" id="3.40.50.2300">
    <property type="match status" value="1"/>
</dbReference>
<dbReference type="Pfam" id="PF00196">
    <property type="entry name" value="GerE"/>
    <property type="match status" value="1"/>
</dbReference>
<organism evidence="3">
    <name type="scientific">freshwater metagenome</name>
    <dbReference type="NCBI Taxonomy" id="449393"/>
    <lineage>
        <taxon>unclassified sequences</taxon>
        <taxon>metagenomes</taxon>
        <taxon>ecological metagenomes</taxon>
    </lineage>
</organism>
<protein>
    <submittedName>
        <fullName evidence="3">Unannotated protein</fullName>
    </submittedName>
</protein>
<evidence type="ECO:0000313" key="3">
    <source>
        <dbReference type="EMBL" id="CAB4729738.1"/>
    </source>
</evidence>
<dbReference type="GO" id="GO:0003677">
    <property type="term" value="F:DNA binding"/>
    <property type="evidence" value="ECO:0007669"/>
    <property type="project" value="UniProtKB-KW"/>
</dbReference>
<evidence type="ECO:0000256" key="1">
    <source>
        <dbReference type="ARBA" id="ARBA00023125"/>
    </source>
</evidence>
<gene>
    <name evidence="3" type="ORF">UFOPK2786_00102</name>
</gene>
<dbReference type="SUPFAM" id="SSF46894">
    <property type="entry name" value="C-terminal effector domain of the bipartite response regulators"/>
    <property type="match status" value="1"/>
</dbReference>
<sequence length="210" mass="22571">MLVVEDDRLTLGLLAEILTQAGFVVGAADTAARARIMWDRMEPDAVVLDVDLGPGVNGFDLADAFTAQTPSLAVLFLSTLPDARFAGRNPDSLPVGVGYVRKDQISEPRVLIEALDAVLRGSERDTPRQDLDPERPMAGLTRTQIEVLRMVALGMTNQQIANERGTSTRAVHNVLSRSMALIGADMTDEGSARVVAAREFIKAAGLPNSF</sequence>
<keyword evidence="1" id="KW-0238">DNA-binding</keyword>
<dbReference type="AlphaFoldDB" id="A0A6J6S4U7"/>
<dbReference type="SUPFAM" id="SSF52172">
    <property type="entry name" value="CheY-like"/>
    <property type="match status" value="1"/>
</dbReference>
<dbReference type="Gene3D" id="1.10.10.10">
    <property type="entry name" value="Winged helix-like DNA-binding domain superfamily/Winged helix DNA-binding domain"/>
    <property type="match status" value="1"/>
</dbReference>
<proteinExistence type="predicted"/>
<dbReference type="PANTHER" id="PTHR43214">
    <property type="entry name" value="TWO-COMPONENT RESPONSE REGULATOR"/>
    <property type="match status" value="1"/>
</dbReference>
<dbReference type="InterPro" id="IPR016032">
    <property type="entry name" value="Sig_transdc_resp-reg_C-effctor"/>
</dbReference>
<dbReference type="EMBL" id="CAEZYW010000008">
    <property type="protein sequence ID" value="CAB4729738.1"/>
    <property type="molecule type" value="Genomic_DNA"/>
</dbReference>
<name>A0A6J6S4U7_9ZZZZ</name>